<evidence type="ECO:0000256" key="2">
    <source>
        <dbReference type="SAM" id="Phobius"/>
    </source>
</evidence>
<dbReference type="Proteomes" id="UP001303473">
    <property type="component" value="Unassembled WGS sequence"/>
</dbReference>
<feature type="compositionally biased region" description="Low complexity" evidence="1">
    <location>
        <begin position="349"/>
        <end position="365"/>
    </location>
</feature>
<reference evidence="4" key="1">
    <citation type="journal article" date="2023" name="Mol. Phylogenet. Evol.">
        <title>Genome-scale phylogeny and comparative genomics of the fungal order Sordariales.</title>
        <authorList>
            <person name="Hensen N."/>
            <person name="Bonometti L."/>
            <person name="Westerberg I."/>
            <person name="Brannstrom I.O."/>
            <person name="Guillou S."/>
            <person name="Cros-Aarteil S."/>
            <person name="Calhoun S."/>
            <person name="Haridas S."/>
            <person name="Kuo A."/>
            <person name="Mondo S."/>
            <person name="Pangilinan J."/>
            <person name="Riley R."/>
            <person name="LaButti K."/>
            <person name="Andreopoulos B."/>
            <person name="Lipzen A."/>
            <person name="Chen C."/>
            <person name="Yan M."/>
            <person name="Daum C."/>
            <person name="Ng V."/>
            <person name="Clum A."/>
            <person name="Steindorff A."/>
            <person name="Ohm R.A."/>
            <person name="Martin F."/>
            <person name="Silar P."/>
            <person name="Natvig D.O."/>
            <person name="Lalanne C."/>
            <person name="Gautier V."/>
            <person name="Ament-Velasquez S.L."/>
            <person name="Kruys A."/>
            <person name="Hutchinson M.I."/>
            <person name="Powell A.J."/>
            <person name="Barry K."/>
            <person name="Miller A.N."/>
            <person name="Grigoriev I.V."/>
            <person name="Debuchy R."/>
            <person name="Gladieux P."/>
            <person name="Hiltunen Thoren M."/>
            <person name="Johannesson H."/>
        </authorList>
    </citation>
    <scope>NUCLEOTIDE SEQUENCE [LARGE SCALE GENOMIC DNA]</scope>
    <source>
        <strain evidence="4">CBS 340.73</strain>
    </source>
</reference>
<evidence type="ECO:0000256" key="1">
    <source>
        <dbReference type="SAM" id="MobiDB-lite"/>
    </source>
</evidence>
<accession>A0AAN6NEQ0</accession>
<feature type="region of interest" description="Disordered" evidence="1">
    <location>
        <begin position="250"/>
        <end position="270"/>
    </location>
</feature>
<keyword evidence="2" id="KW-1133">Transmembrane helix</keyword>
<feature type="transmembrane region" description="Helical" evidence="2">
    <location>
        <begin position="308"/>
        <end position="327"/>
    </location>
</feature>
<proteinExistence type="predicted"/>
<keyword evidence="2" id="KW-0472">Membrane</keyword>
<feature type="region of interest" description="Disordered" evidence="1">
    <location>
        <begin position="504"/>
        <end position="532"/>
    </location>
</feature>
<organism evidence="3 4">
    <name type="scientific">Diplogelasinospora grovesii</name>
    <dbReference type="NCBI Taxonomy" id="303347"/>
    <lineage>
        <taxon>Eukaryota</taxon>
        <taxon>Fungi</taxon>
        <taxon>Dikarya</taxon>
        <taxon>Ascomycota</taxon>
        <taxon>Pezizomycotina</taxon>
        <taxon>Sordariomycetes</taxon>
        <taxon>Sordariomycetidae</taxon>
        <taxon>Sordariales</taxon>
        <taxon>Diplogelasinosporaceae</taxon>
        <taxon>Diplogelasinospora</taxon>
    </lineage>
</organism>
<keyword evidence="2" id="KW-0812">Transmembrane</keyword>
<feature type="region of interest" description="Disordered" evidence="1">
    <location>
        <begin position="1"/>
        <end position="20"/>
    </location>
</feature>
<gene>
    <name evidence="3" type="ORF">QBC46DRAFT_377081</name>
</gene>
<feature type="compositionally biased region" description="Basic and acidic residues" evidence="1">
    <location>
        <begin position="261"/>
        <end position="270"/>
    </location>
</feature>
<evidence type="ECO:0000313" key="3">
    <source>
        <dbReference type="EMBL" id="KAK3943453.1"/>
    </source>
</evidence>
<keyword evidence="4" id="KW-1185">Reference proteome</keyword>
<protein>
    <submittedName>
        <fullName evidence="3">Uncharacterized protein</fullName>
    </submittedName>
</protein>
<feature type="region of interest" description="Disordered" evidence="1">
    <location>
        <begin position="349"/>
        <end position="415"/>
    </location>
</feature>
<comment type="caution">
    <text evidence="3">The sequence shown here is derived from an EMBL/GenBank/DDBJ whole genome shotgun (WGS) entry which is preliminary data.</text>
</comment>
<feature type="transmembrane region" description="Helical" evidence="2">
    <location>
        <begin position="277"/>
        <end position="296"/>
    </location>
</feature>
<feature type="compositionally biased region" description="Low complexity" evidence="1">
    <location>
        <begin position="391"/>
        <end position="400"/>
    </location>
</feature>
<sequence>MGSPAILAMTGEGSRGGQERGGRFAAVFCRASLWMTPKIDLLFLDRPMWRDPSSRLRKARRAVSVTRPYLVTHSEATAVADRGKGKDSNLSDEWDVKLAEGDEILSLEDVLQETLKDAITNREVLPDIVSEIAYDRWLELLEVLPPSATRRPTTARYWWQLLHSLEQNADVASYLAHRLGDGDGGAAAAAAYPDWNGLLSRVHRRIDLMPPLTTVIPALTPNTTTTTTTKMVDAPLSKKMNHAGTLPVSLKSGSAVPSSRAGREPTADENQRALDRVSYLGGILIPLPIVSGILSMGDTYGPQGPQFYIFWAVAIPLALVTVLIIYADIIRKAEVWVEVAAEQVVAGGFSSGTTTTTTTTTSTTSKANGAVQEIDMKKQRRTVTWGRQHRQPPQGISEGQPPSPSPPPPAQGRVYSAPPEAVAYTVVDNEAEERIIDMPTAAMEMPQPDADAVEEVTEEDMEVPAFPHLILERPTDGSKPRRAWKRQQMGWFGAVKYIVGVGRPRPVDDMPQGEAVAYDNSSKLGRRKTRTY</sequence>
<dbReference type="EMBL" id="MU853765">
    <property type="protein sequence ID" value="KAK3943453.1"/>
    <property type="molecule type" value="Genomic_DNA"/>
</dbReference>
<feature type="compositionally biased region" description="Pro residues" evidence="1">
    <location>
        <begin position="401"/>
        <end position="410"/>
    </location>
</feature>
<evidence type="ECO:0000313" key="4">
    <source>
        <dbReference type="Proteomes" id="UP001303473"/>
    </source>
</evidence>
<name>A0AAN6NEQ0_9PEZI</name>
<dbReference type="AlphaFoldDB" id="A0AAN6NEQ0"/>